<accession>A0ABX1TCK3</accession>
<reference evidence="4" key="1">
    <citation type="submission" date="2019-03" db="EMBL/GenBank/DDBJ databases">
        <title>Metabolic reconstructions from genomes of highly enriched 'Candidatus Accumulibacter' and 'Candidatus Competibacter' bioreactor populations.</title>
        <authorList>
            <person name="Annavajhala M.K."/>
            <person name="Welles L."/>
            <person name="Abbas B."/>
            <person name="Sorokin D."/>
            <person name="Park H."/>
            <person name="Van Loosdrecht M."/>
            <person name="Chandran K."/>
        </authorList>
    </citation>
    <scope>NUCLEOTIDE SEQUENCE</scope>
    <source>
        <strain evidence="4">SBR_L</strain>
    </source>
</reference>
<sequence length="372" mass="40057">MAYPPNMPAAARRHIEAADILFAKSRGDVAGYLYGIAAECALKAMMLEAGMRPSETRRDDPFFAHFPELRSMLRDAPPCGRRGTPLLRLINDDRCKRLGAYARTDRVLAGPDDFGAARVLADSTVVQVPIGGTRIRLVDRRLVGGDWQRQPASAAPLPARFAFASLKGGVGRSTALAVVAADLATQGLRVLAIDLDIEAPGLGPMLLNDDSLPKFGVLDALVENGLAGLDERFLADLIGPSMLANRRGRIDVIPVLGRRSLRHPADVLAKIARAYAEDVGDNGSVATFLDQVRSLVDSFAKSNRYDAILVDARAGLHETTASSLMGLGAEVFVFGRDEPQTFQGFRVLLAHLARFVDAGGPPPDRRRSGWRG</sequence>
<dbReference type="RefSeq" id="WP_332352521.1">
    <property type="nucleotide sequence ID" value="NZ_JAZKUC010000003.1"/>
</dbReference>
<organism evidence="4 5">
    <name type="scientific">Candidatus Accumulibacter contiguus</name>
    <dbReference type="NCBI Taxonomy" id="2954381"/>
    <lineage>
        <taxon>Bacteria</taxon>
        <taxon>Pseudomonadati</taxon>
        <taxon>Pseudomonadota</taxon>
        <taxon>Betaproteobacteria</taxon>
        <taxon>Candidatus Accumulibacter</taxon>
    </lineage>
</organism>
<dbReference type="SUPFAM" id="SSF52540">
    <property type="entry name" value="P-loop containing nucleoside triphosphate hydrolases"/>
    <property type="match status" value="1"/>
</dbReference>
<comment type="caution">
    <text evidence="4">The sequence shown here is derived from an EMBL/GenBank/DDBJ whole genome shotgun (WGS) entry which is preliminary data.</text>
</comment>
<dbReference type="PANTHER" id="PTHR43384:SF6">
    <property type="entry name" value="SEPTUM SITE-DETERMINING PROTEIN MIND HOMOLOG, CHLOROPLASTIC"/>
    <property type="match status" value="1"/>
</dbReference>
<evidence type="ECO:0000313" key="5">
    <source>
        <dbReference type="Proteomes" id="UP000886469"/>
    </source>
</evidence>
<keyword evidence="5" id="KW-1185">Reference proteome</keyword>
<evidence type="ECO:0000256" key="1">
    <source>
        <dbReference type="ARBA" id="ARBA00022741"/>
    </source>
</evidence>
<evidence type="ECO:0000313" key="4">
    <source>
        <dbReference type="EMBL" id="NMQ07433.1"/>
    </source>
</evidence>
<proteinExistence type="predicted"/>
<protein>
    <recommendedName>
        <fullName evidence="3">CobQ/CobB/MinD/ParA nucleotide binding domain-containing protein</fullName>
    </recommendedName>
</protein>
<dbReference type="InterPro" id="IPR027417">
    <property type="entry name" value="P-loop_NTPase"/>
</dbReference>
<dbReference type="NCBIfam" id="NF047398">
    <property type="entry name" value="AAA_KGGVGR"/>
    <property type="match status" value="1"/>
</dbReference>
<gene>
    <name evidence="4" type="ORF">E4Q08_20410</name>
</gene>
<evidence type="ECO:0000259" key="3">
    <source>
        <dbReference type="Pfam" id="PF01656"/>
    </source>
</evidence>
<dbReference type="EMBL" id="SPMX01000077">
    <property type="protein sequence ID" value="NMQ07433.1"/>
    <property type="molecule type" value="Genomic_DNA"/>
</dbReference>
<dbReference type="Pfam" id="PF01656">
    <property type="entry name" value="CbiA"/>
    <property type="match status" value="1"/>
</dbReference>
<dbReference type="InterPro" id="IPR002586">
    <property type="entry name" value="CobQ/CobB/MinD/ParA_Nub-bd_dom"/>
</dbReference>
<keyword evidence="1" id="KW-0547">Nucleotide-binding</keyword>
<evidence type="ECO:0000256" key="2">
    <source>
        <dbReference type="ARBA" id="ARBA00022840"/>
    </source>
</evidence>
<dbReference type="InterPro" id="IPR050625">
    <property type="entry name" value="ParA/MinD_ATPase"/>
</dbReference>
<dbReference type="PANTHER" id="PTHR43384">
    <property type="entry name" value="SEPTUM SITE-DETERMINING PROTEIN MIND HOMOLOG, CHLOROPLASTIC-RELATED"/>
    <property type="match status" value="1"/>
</dbReference>
<feature type="domain" description="CobQ/CobB/MinD/ParA nucleotide binding" evidence="3">
    <location>
        <begin position="162"/>
        <end position="202"/>
    </location>
</feature>
<dbReference type="Proteomes" id="UP000886469">
    <property type="component" value="Unassembled WGS sequence"/>
</dbReference>
<dbReference type="Gene3D" id="3.40.50.300">
    <property type="entry name" value="P-loop containing nucleotide triphosphate hydrolases"/>
    <property type="match status" value="1"/>
</dbReference>
<keyword evidence="2" id="KW-0067">ATP-binding</keyword>
<name>A0ABX1TCK3_9PROT</name>